<sequence>MNKGVTYAGDLRIYSVPSALVAHVEWAINQLLGQSHQFDWIPQPISPGSFGLEFGWKLNKSIAAKLAISLKGWHFIRFEVRENNSRGSEGTLFRCTPDLGLHQVTTGSTGDVMIPENQIRNLIKLAMSQKKLQSTLENAIGAEWDEELEPFRIALAERGQETLSQIG</sequence>
<protein>
    <submittedName>
        <fullName evidence="1">Unannotated protein</fullName>
    </submittedName>
</protein>
<dbReference type="EMBL" id="CAEZUT010000045">
    <property type="protein sequence ID" value="CAB4610393.1"/>
    <property type="molecule type" value="Genomic_DNA"/>
</dbReference>
<dbReference type="AlphaFoldDB" id="A0A6J6HD00"/>
<organism evidence="1">
    <name type="scientific">freshwater metagenome</name>
    <dbReference type="NCBI Taxonomy" id="449393"/>
    <lineage>
        <taxon>unclassified sequences</taxon>
        <taxon>metagenomes</taxon>
        <taxon>ecological metagenomes</taxon>
    </lineage>
</organism>
<proteinExistence type="predicted"/>
<accession>A0A6J6HD00</accession>
<gene>
    <name evidence="1" type="ORF">UFOPK1854_00542</name>
</gene>
<name>A0A6J6HD00_9ZZZZ</name>
<reference evidence="1" key="1">
    <citation type="submission" date="2020-05" db="EMBL/GenBank/DDBJ databases">
        <authorList>
            <person name="Chiriac C."/>
            <person name="Salcher M."/>
            <person name="Ghai R."/>
            <person name="Kavagutti S V."/>
        </authorList>
    </citation>
    <scope>NUCLEOTIDE SEQUENCE</scope>
</reference>
<dbReference type="InterPro" id="IPR021491">
    <property type="entry name" value="DUF3145"/>
</dbReference>
<dbReference type="Pfam" id="PF11343">
    <property type="entry name" value="DUF3145"/>
    <property type="match status" value="1"/>
</dbReference>
<evidence type="ECO:0000313" key="1">
    <source>
        <dbReference type="EMBL" id="CAB4610393.1"/>
    </source>
</evidence>